<gene>
    <name evidence="1" type="ORF">KR50_03010</name>
</gene>
<dbReference type="Gene3D" id="1.10.10.1150">
    <property type="entry name" value="Coenzyme PQQ synthesis protein D (PqqD)"/>
    <property type="match status" value="1"/>
</dbReference>
<dbReference type="RefSeq" id="WP_041053889.1">
    <property type="nucleotide sequence ID" value="NZ_JXRR01000001.1"/>
</dbReference>
<keyword evidence="2" id="KW-1185">Reference proteome</keyword>
<comment type="caution">
    <text evidence="1">The sequence shown here is derived from an EMBL/GenBank/DDBJ whole genome shotgun (WGS) entry which is preliminary data.</text>
</comment>
<dbReference type="PATRIC" id="fig|220754.4.peg.307"/>
<sequence length="99" mass="10894">MTYTQVLSKEQTVAQQPGNVVSNMDGEIVMLSIENGKYYNLGDIGGAIWGKIEKPVAISTLIHELISEYEVDASECEQQVMSFLDQLGKENLIAITDAQ</sequence>
<dbReference type="OrthoDB" id="1495225at2"/>
<dbReference type="InterPro" id="IPR008792">
    <property type="entry name" value="PQQD"/>
</dbReference>
<name>A0A0C2VVP9_9BACL</name>
<reference evidence="1 2" key="1">
    <citation type="submission" date="2015-01" db="EMBL/GenBank/DDBJ databases">
        <title>Jeotgalibacillus campisalis genome sequencing.</title>
        <authorList>
            <person name="Goh K.M."/>
            <person name="Chan K.-G."/>
            <person name="Yaakop A.S."/>
            <person name="Ee R."/>
            <person name="Gan H.M."/>
            <person name="Chan C.S."/>
        </authorList>
    </citation>
    <scope>NUCLEOTIDE SEQUENCE [LARGE SCALE GENOMIC DNA]</scope>
    <source>
        <strain evidence="1 2">SF-57</strain>
    </source>
</reference>
<organism evidence="1 2">
    <name type="scientific">Jeotgalibacillus campisalis</name>
    <dbReference type="NCBI Taxonomy" id="220754"/>
    <lineage>
        <taxon>Bacteria</taxon>
        <taxon>Bacillati</taxon>
        <taxon>Bacillota</taxon>
        <taxon>Bacilli</taxon>
        <taxon>Bacillales</taxon>
        <taxon>Caryophanaceae</taxon>
        <taxon>Jeotgalibacillus</taxon>
    </lineage>
</organism>
<evidence type="ECO:0000313" key="2">
    <source>
        <dbReference type="Proteomes" id="UP000031972"/>
    </source>
</evidence>
<dbReference type="NCBIfam" id="NF033536">
    <property type="entry name" value="lasso_PqqD_Bac"/>
    <property type="match status" value="1"/>
</dbReference>
<dbReference type="EMBL" id="JXRR01000001">
    <property type="protein sequence ID" value="KIL52972.1"/>
    <property type="molecule type" value="Genomic_DNA"/>
</dbReference>
<accession>A0A0C2VVP9</accession>
<proteinExistence type="predicted"/>
<dbReference type="Pfam" id="PF05402">
    <property type="entry name" value="PqqD"/>
    <property type="match status" value="1"/>
</dbReference>
<dbReference type="InterPro" id="IPR041881">
    <property type="entry name" value="PqqD_sf"/>
</dbReference>
<evidence type="ECO:0000313" key="1">
    <source>
        <dbReference type="EMBL" id="KIL52972.1"/>
    </source>
</evidence>
<dbReference type="Proteomes" id="UP000031972">
    <property type="component" value="Unassembled WGS sequence"/>
</dbReference>
<protein>
    <submittedName>
        <fullName evidence="1">Metallophosphoesterase</fullName>
    </submittedName>
</protein>
<dbReference type="AlphaFoldDB" id="A0A0C2VVP9"/>